<keyword evidence="3 5" id="KW-1133">Transmembrane helix</keyword>
<proteinExistence type="predicted"/>
<keyword evidence="4 5" id="KW-0472">Membrane</keyword>
<dbReference type="InterPro" id="IPR007016">
    <property type="entry name" value="O-antigen_ligase-rel_domated"/>
</dbReference>
<dbReference type="AlphaFoldDB" id="A0A265N8B2"/>
<keyword evidence="2 5" id="KW-0812">Transmembrane</keyword>
<gene>
    <name evidence="7" type="ORF">CIL03_11345</name>
</gene>
<dbReference type="GO" id="GO:0016020">
    <property type="term" value="C:membrane"/>
    <property type="evidence" value="ECO:0007669"/>
    <property type="project" value="UniProtKB-SubCell"/>
</dbReference>
<reference evidence="7 8" key="1">
    <citation type="submission" date="2017-08" db="EMBL/GenBank/DDBJ databases">
        <title>Virgibacillus indicus sp. nov. and Virgibacillus profoundi sp. nov, two moderately halophilic bacteria isolated from marine sediment by using the Microfluidic Streak Plate.</title>
        <authorList>
            <person name="Xu B."/>
            <person name="Hu B."/>
            <person name="Wang J."/>
            <person name="Zhu Y."/>
            <person name="Huang L."/>
            <person name="Du W."/>
            <person name="Huang Y."/>
        </authorList>
    </citation>
    <scope>NUCLEOTIDE SEQUENCE [LARGE SCALE GENOMIC DNA]</scope>
    <source>
        <strain evidence="7 8">IO3-P2-C2</strain>
    </source>
</reference>
<evidence type="ECO:0000256" key="2">
    <source>
        <dbReference type="ARBA" id="ARBA00022692"/>
    </source>
</evidence>
<dbReference type="EMBL" id="NPMS01000005">
    <property type="protein sequence ID" value="OZU88242.1"/>
    <property type="molecule type" value="Genomic_DNA"/>
</dbReference>
<dbReference type="Proteomes" id="UP000216498">
    <property type="component" value="Unassembled WGS sequence"/>
</dbReference>
<feature type="transmembrane region" description="Helical" evidence="5">
    <location>
        <begin position="7"/>
        <end position="25"/>
    </location>
</feature>
<feature type="transmembrane region" description="Helical" evidence="5">
    <location>
        <begin position="57"/>
        <end position="74"/>
    </location>
</feature>
<evidence type="ECO:0000313" key="7">
    <source>
        <dbReference type="EMBL" id="OZU88242.1"/>
    </source>
</evidence>
<accession>A0A265N8B2</accession>
<feature type="transmembrane region" description="Helical" evidence="5">
    <location>
        <begin position="164"/>
        <end position="180"/>
    </location>
</feature>
<feature type="transmembrane region" description="Helical" evidence="5">
    <location>
        <begin position="309"/>
        <end position="331"/>
    </location>
</feature>
<feature type="transmembrane region" description="Helical" evidence="5">
    <location>
        <begin position="112"/>
        <end position="130"/>
    </location>
</feature>
<comment type="subcellular location">
    <subcellularLocation>
        <location evidence="1">Membrane</location>
        <topology evidence="1">Multi-pass membrane protein</topology>
    </subcellularLocation>
</comment>
<evidence type="ECO:0000259" key="6">
    <source>
        <dbReference type="Pfam" id="PF04932"/>
    </source>
</evidence>
<sequence length="395" mass="45455">MNNIKYNSLVLVIYIYFTSISLLLAPFINDYFFKSTFLICLIIATLLLNKFKFTRKIIFFYGILTIFICLNLLFVSHKSYVIADGVNLLVYSFIPVYLIGQKVISFTLVKKNWIRFSVLFTFLLPIFYLYRQNGYISYYEIGFLSHLNILILVIHLVEQKRKSIKMIIFLVINVLILAILGSRMVLVASIITSVFTFILLSNKKSFTFYLKSFLMSALVLGIVFNLREILLYINNSISKVGINSRNLSLFISQLEGRIDESTLLSGRDDIYPIIIKYLGENGTFPSGFGIARKLTNGIYYHSHNFLLEMTLIFGITGLIILVSVFLYKIFILIISRKIGENQIMLRFLLILFISFILRSITGTYFATDLILLVCLGIIVSINTPGIKKINNKYQH</sequence>
<name>A0A265N8B2_9BACI</name>
<comment type="caution">
    <text evidence="7">The sequence shown here is derived from an EMBL/GenBank/DDBJ whole genome shotgun (WGS) entry which is preliminary data.</text>
</comment>
<evidence type="ECO:0000256" key="1">
    <source>
        <dbReference type="ARBA" id="ARBA00004141"/>
    </source>
</evidence>
<keyword evidence="8" id="KW-1185">Reference proteome</keyword>
<organism evidence="7 8">
    <name type="scientific">Virgibacillus indicus</name>
    <dbReference type="NCBI Taxonomy" id="2024554"/>
    <lineage>
        <taxon>Bacteria</taxon>
        <taxon>Bacillati</taxon>
        <taxon>Bacillota</taxon>
        <taxon>Bacilli</taxon>
        <taxon>Bacillales</taxon>
        <taxon>Bacillaceae</taxon>
        <taxon>Virgibacillus</taxon>
    </lineage>
</organism>
<feature type="transmembrane region" description="Helical" evidence="5">
    <location>
        <begin position="213"/>
        <end position="233"/>
    </location>
</feature>
<feature type="transmembrane region" description="Helical" evidence="5">
    <location>
        <begin position="186"/>
        <end position="201"/>
    </location>
</feature>
<evidence type="ECO:0000256" key="4">
    <source>
        <dbReference type="ARBA" id="ARBA00023136"/>
    </source>
</evidence>
<evidence type="ECO:0000256" key="5">
    <source>
        <dbReference type="SAM" id="Phobius"/>
    </source>
</evidence>
<protein>
    <recommendedName>
        <fullName evidence="6">O-antigen ligase-related domain-containing protein</fullName>
    </recommendedName>
</protein>
<dbReference type="Pfam" id="PF04932">
    <property type="entry name" value="Wzy_C"/>
    <property type="match status" value="1"/>
</dbReference>
<feature type="transmembrane region" description="Helical" evidence="5">
    <location>
        <begin position="31"/>
        <end position="48"/>
    </location>
</feature>
<feature type="transmembrane region" description="Helical" evidence="5">
    <location>
        <begin position="80"/>
        <end position="100"/>
    </location>
</feature>
<evidence type="ECO:0000313" key="8">
    <source>
        <dbReference type="Proteomes" id="UP000216498"/>
    </source>
</evidence>
<feature type="domain" description="O-antigen ligase-related" evidence="6">
    <location>
        <begin position="169"/>
        <end position="322"/>
    </location>
</feature>
<feature type="transmembrane region" description="Helical" evidence="5">
    <location>
        <begin position="343"/>
        <end position="360"/>
    </location>
</feature>
<feature type="transmembrane region" description="Helical" evidence="5">
    <location>
        <begin position="366"/>
        <end position="386"/>
    </location>
</feature>
<evidence type="ECO:0000256" key="3">
    <source>
        <dbReference type="ARBA" id="ARBA00022989"/>
    </source>
</evidence>
<feature type="transmembrane region" description="Helical" evidence="5">
    <location>
        <begin position="136"/>
        <end position="157"/>
    </location>
</feature>